<reference evidence="3 4" key="1">
    <citation type="submission" date="2019-05" db="EMBL/GenBank/DDBJ databases">
        <title>Mikania micrantha, genome provides insights into the molecular mechanism of rapid growth.</title>
        <authorList>
            <person name="Liu B."/>
        </authorList>
    </citation>
    <scope>NUCLEOTIDE SEQUENCE [LARGE SCALE GENOMIC DNA]</scope>
    <source>
        <strain evidence="3">NLD-2019</strain>
        <tissue evidence="3">Leaf</tissue>
    </source>
</reference>
<evidence type="ECO:0000259" key="2">
    <source>
        <dbReference type="Pfam" id="PF03732"/>
    </source>
</evidence>
<dbReference type="AlphaFoldDB" id="A0A5N6ND98"/>
<feature type="region of interest" description="Disordered" evidence="1">
    <location>
        <begin position="222"/>
        <end position="264"/>
    </location>
</feature>
<dbReference type="OrthoDB" id="1745472at2759"/>
<dbReference type="Pfam" id="PF03732">
    <property type="entry name" value="Retrotrans_gag"/>
    <property type="match status" value="1"/>
</dbReference>
<evidence type="ECO:0000256" key="1">
    <source>
        <dbReference type="SAM" id="MobiDB-lite"/>
    </source>
</evidence>
<gene>
    <name evidence="3" type="ORF">E3N88_23437</name>
</gene>
<evidence type="ECO:0000313" key="3">
    <source>
        <dbReference type="EMBL" id="KAD4585836.1"/>
    </source>
</evidence>
<sequence length="264" mass="29794">MVVQTRSEGSASNPDPIANQLAAMVASFESLKAEVAALKNTTDPKKKGPATGRFEDGEASWTNNRLYRPYNKIDFPTYSGGDPRGWIPKAEKYFRYYQIPEEEQVDVASMHLDGDALDLFSWLSTDQPIQFGEELVHAFQRNFGPAEFQNPDEHLCSINQTGSVQEYRQEFARRSSRASNWPDHCLLGVFLNGLKEELKADVRIQKPRTVYKAMSLAMEYESKMGSNRSNKVSTWGQPRTNTTLPQTNTSNHPSNPSKNPPKDK</sequence>
<feature type="compositionally biased region" description="Polar residues" evidence="1">
    <location>
        <begin position="224"/>
        <end position="246"/>
    </location>
</feature>
<dbReference type="EMBL" id="SZYD01000012">
    <property type="protein sequence ID" value="KAD4585836.1"/>
    <property type="molecule type" value="Genomic_DNA"/>
</dbReference>
<proteinExistence type="predicted"/>
<protein>
    <recommendedName>
        <fullName evidence="2">Retrotransposon gag domain-containing protein</fullName>
    </recommendedName>
</protein>
<comment type="caution">
    <text evidence="3">The sequence shown here is derived from an EMBL/GenBank/DDBJ whole genome shotgun (WGS) entry which is preliminary data.</text>
</comment>
<accession>A0A5N6ND98</accession>
<dbReference type="InterPro" id="IPR005162">
    <property type="entry name" value="Retrotrans_gag_dom"/>
</dbReference>
<dbReference type="Proteomes" id="UP000326396">
    <property type="component" value="Linkage Group LG2"/>
</dbReference>
<feature type="domain" description="Retrotransposon gag" evidence="2">
    <location>
        <begin position="107"/>
        <end position="196"/>
    </location>
</feature>
<keyword evidence="4" id="KW-1185">Reference proteome</keyword>
<organism evidence="3 4">
    <name type="scientific">Mikania micrantha</name>
    <name type="common">bitter vine</name>
    <dbReference type="NCBI Taxonomy" id="192012"/>
    <lineage>
        <taxon>Eukaryota</taxon>
        <taxon>Viridiplantae</taxon>
        <taxon>Streptophyta</taxon>
        <taxon>Embryophyta</taxon>
        <taxon>Tracheophyta</taxon>
        <taxon>Spermatophyta</taxon>
        <taxon>Magnoliopsida</taxon>
        <taxon>eudicotyledons</taxon>
        <taxon>Gunneridae</taxon>
        <taxon>Pentapetalae</taxon>
        <taxon>asterids</taxon>
        <taxon>campanulids</taxon>
        <taxon>Asterales</taxon>
        <taxon>Asteraceae</taxon>
        <taxon>Asteroideae</taxon>
        <taxon>Heliantheae alliance</taxon>
        <taxon>Eupatorieae</taxon>
        <taxon>Mikania</taxon>
    </lineage>
</organism>
<feature type="compositionally biased region" description="Low complexity" evidence="1">
    <location>
        <begin position="247"/>
        <end position="257"/>
    </location>
</feature>
<evidence type="ECO:0000313" key="4">
    <source>
        <dbReference type="Proteomes" id="UP000326396"/>
    </source>
</evidence>
<name>A0A5N6ND98_9ASTR</name>